<name>S1MT40_9ENTE</name>
<dbReference type="PANTHER" id="PTHR37299">
    <property type="entry name" value="TRANSCRIPTIONAL REGULATOR-RELATED"/>
    <property type="match status" value="1"/>
</dbReference>
<evidence type="ECO:0000256" key="2">
    <source>
        <dbReference type="ARBA" id="ARBA00023015"/>
    </source>
</evidence>
<dbReference type="GO" id="GO:0000156">
    <property type="term" value="F:phosphorelay response regulator activity"/>
    <property type="evidence" value="ECO:0007669"/>
    <property type="project" value="InterPro"/>
</dbReference>
<feature type="domain" description="HTH LytTR-type" evidence="5">
    <location>
        <begin position="42"/>
        <end position="146"/>
    </location>
</feature>
<dbReference type="STRING" id="1121865.OMW_01967"/>
<proteinExistence type="predicted"/>
<comment type="caution">
    <text evidence="6">The sequence shown here is derived from an EMBL/GenBank/DDBJ whole genome shotgun (WGS) entry which is preliminary data.</text>
</comment>
<dbReference type="Proteomes" id="UP000014113">
    <property type="component" value="Unassembled WGS sequence"/>
</dbReference>
<dbReference type="RefSeq" id="WP_016184073.1">
    <property type="nucleotide sequence ID" value="NZ_JXKI01000012.1"/>
</dbReference>
<keyword evidence="3" id="KW-0238">DNA-binding</keyword>
<keyword evidence="1" id="KW-0963">Cytoplasm</keyword>
<evidence type="ECO:0000259" key="5">
    <source>
        <dbReference type="PROSITE" id="PS50930"/>
    </source>
</evidence>
<evidence type="ECO:0000256" key="1">
    <source>
        <dbReference type="ARBA" id="ARBA00022490"/>
    </source>
</evidence>
<sequence length="146" mass="16986">MKYELLIDATYLEPKVIIYSAELSTEVTRLVQFLNQQDQPLLTGRLHHQLVILDIADIVHLYALDKKVYAATLTANYELNIRLYEAENYLNAPQFVRISRSEIINLKQVQYFDVHFNGTILVQLKNGVTTYVSRRYLGKLKQILGR</sequence>
<dbReference type="AlphaFoldDB" id="S1MT40"/>
<keyword evidence="2" id="KW-0805">Transcription regulation</keyword>
<dbReference type="PROSITE" id="PS50930">
    <property type="entry name" value="HTH_LYTTR"/>
    <property type="match status" value="1"/>
</dbReference>
<evidence type="ECO:0000313" key="7">
    <source>
        <dbReference type="Proteomes" id="UP000014113"/>
    </source>
</evidence>
<dbReference type="PANTHER" id="PTHR37299:SF2">
    <property type="entry name" value="HTH LYTTR-TYPE DOMAIN-CONTAINING PROTEIN"/>
    <property type="match status" value="1"/>
</dbReference>
<dbReference type="eggNOG" id="COG3279">
    <property type="taxonomic scope" value="Bacteria"/>
</dbReference>
<dbReference type="SMART" id="SM00850">
    <property type="entry name" value="LytTR"/>
    <property type="match status" value="1"/>
</dbReference>
<dbReference type="GO" id="GO:0003677">
    <property type="term" value="F:DNA binding"/>
    <property type="evidence" value="ECO:0007669"/>
    <property type="project" value="UniProtKB-KW"/>
</dbReference>
<keyword evidence="7" id="KW-1185">Reference proteome</keyword>
<accession>S1MT40</accession>
<protein>
    <recommendedName>
        <fullName evidence="5">HTH LytTR-type domain-containing protein</fullName>
    </recommendedName>
</protein>
<dbReference type="Pfam" id="PF04397">
    <property type="entry name" value="LytTR"/>
    <property type="match status" value="1"/>
</dbReference>
<keyword evidence="4" id="KW-0804">Transcription</keyword>
<dbReference type="EMBL" id="ASWJ01000011">
    <property type="protein sequence ID" value="EOW79977.1"/>
    <property type="molecule type" value="Genomic_DNA"/>
</dbReference>
<reference evidence="6 7" key="1">
    <citation type="submission" date="2013-03" db="EMBL/GenBank/DDBJ databases">
        <title>The Genome Sequence of Enterococcus columbae ATCC_51263 (PacBio/Illumina hybrid assembly).</title>
        <authorList>
            <consortium name="The Broad Institute Genomics Platform"/>
            <consortium name="The Broad Institute Genome Sequencing Center for Infectious Disease"/>
            <person name="Earl A."/>
            <person name="Russ C."/>
            <person name="Gilmore M."/>
            <person name="Surin D."/>
            <person name="Walker B."/>
            <person name="Young S."/>
            <person name="Zeng Q."/>
            <person name="Gargeya S."/>
            <person name="Fitzgerald M."/>
            <person name="Haas B."/>
            <person name="Abouelleil A."/>
            <person name="Allen A.W."/>
            <person name="Alvarado L."/>
            <person name="Arachchi H.M."/>
            <person name="Berlin A.M."/>
            <person name="Chapman S.B."/>
            <person name="Gainer-Dewar J."/>
            <person name="Goldberg J."/>
            <person name="Griggs A."/>
            <person name="Gujja S."/>
            <person name="Hansen M."/>
            <person name="Howarth C."/>
            <person name="Imamovic A."/>
            <person name="Ireland A."/>
            <person name="Larimer J."/>
            <person name="McCowan C."/>
            <person name="Murphy C."/>
            <person name="Pearson M."/>
            <person name="Poon T.W."/>
            <person name="Priest M."/>
            <person name="Roberts A."/>
            <person name="Saif S."/>
            <person name="Shea T."/>
            <person name="Sisk P."/>
            <person name="Sykes S."/>
            <person name="Wortman J."/>
            <person name="Nusbaum C."/>
            <person name="Birren B."/>
        </authorList>
    </citation>
    <scope>NUCLEOTIDE SEQUENCE [LARGE SCALE GENOMIC DNA]</scope>
    <source>
        <strain evidence="6 7">ATCC 51263</strain>
    </source>
</reference>
<gene>
    <name evidence="6" type="ORF">I568_02328</name>
</gene>
<organism evidence="6 7">
    <name type="scientific">Enterococcus columbae DSM 7374 = ATCC 51263</name>
    <dbReference type="NCBI Taxonomy" id="1121865"/>
    <lineage>
        <taxon>Bacteria</taxon>
        <taxon>Bacillati</taxon>
        <taxon>Bacillota</taxon>
        <taxon>Bacilli</taxon>
        <taxon>Lactobacillales</taxon>
        <taxon>Enterococcaceae</taxon>
        <taxon>Enterococcus</taxon>
    </lineage>
</organism>
<dbReference type="OrthoDB" id="9808614at2"/>
<dbReference type="InterPro" id="IPR046947">
    <property type="entry name" value="LytR-like"/>
</dbReference>
<evidence type="ECO:0000313" key="6">
    <source>
        <dbReference type="EMBL" id="EOW79977.1"/>
    </source>
</evidence>
<dbReference type="InterPro" id="IPR007492">
    <property type="entry name" value="LytTR_DNA-bd_dom"/>
</dbReference>
<evidence type="ECO:0000256" key="4">
    <source>
        <dbReference type="ARBA" id="ARBA00023163"/>
    </source>
</evidence>
<evidence type="ECO:0000256" key="3">
    <source>
        <dbReference type="ARBA" id="ARBA00023125"/>
    </source>
</evidence>
<dbReference type="PATRIC" id="fig|1121865.3.peg.1912"/>
<dbReference type="Gene3D" id="2.40.50.1020">
    <property type="entry name" value="LytTr DNA-binding domain"/>
    <property type="match status" value="1"/>
</dbReference>